<gene>
    <name evidence="2" type="ORF">BT96DRAFT_295733</name>
</gene>
<accession>A0A6A4I2K0</accession>
<feature type="compositionally biased region" description="Polar residues" evidence="1">
    <location>
        <begin position="16"/>
        <end position="36"/>
    </location>
</feature>
<dbReference type="AlphaFoldDB" id="A0A6A4I2K0"/>
<sequence>MDPTPQQRSRIEGGNQERQSSYCLLPSSSTNRSFAQSRKRQRGDATASSSSLAEKAQKRLRREELVFQPSYSQMSISPREGAVFSGKDDLGARHPSMTEKGPHSNEDGSGLRSPVFDSEFLHNNFRYLDQVNVEDAARISNLDYSNQQQEPLIDPSMHEDIHGALTQQTRTEESICGRNILLEAPFFAQSHGFTIHNSQFYACSGHGFNQARDEVAPSAAFFVIPRDELRTLSVLYTRKGFRFNSAKRKNCDVVVQVFEGLKAKQTWQKTLKFSRRLVNAHVLDIVGISPSSDSYSDAHYIVFDGAGSRNAGHLIASVLRKGARETTEIGSRVVYGIASALDYISKAVLPLPDLSEDDLEVFSDEFGHTRLAFTPGDSSVMNLEERSSLEPADAALCNSFIGKIFDAANHAVYGDKVQKLEYDMVSAPVALPLTENSYLTSAKAKRPRREIIWDCSGFSSSRSSLVCICQSYGSRIHTENNCLQIPHRFGRSSSKYIHACKDYLREEVTLTPDAFRNAVLIYRQPSLHERCGLCGELQQDDNEEEVRVYNIDASSHLYEYDSIECEISWMASPVPEIEDEDDGNYGDENEMPYYEEEVVYNTDTSSDLYAYDNIEDEISWMASPVPEIEDEDDGSYGDENEMPYYEEEVVYNTDTSSDLYVYDNIEDEISWMASPVPEIEDEDDGNYGDRK</sequence>
<protein>
    <submittedName>
        <fullName evidence="2">Uncharacterized protein</fullName>
    </submittedName>
</protein>
<proteinExistence type="predicted"/>
<feature type="region of interest" description="Disordered" evidence="1">
    <location>
        <begin position="77"/>
        <end position="110"/>
    </location>
</feature>
<feature type="compositionally biased region" description="Basic and acidic residues" evidence="1">
    <location>
        <begin position="86"/>
        <end position="106"/>
    </location>
</feature>
<dbReference type="EMBL" id="ML769405">
    <property type="protein sequence ID" value="KAE9406032.1"/>
    <property type="molecule type" value="Genomic_DNA"/>
</dbReference>
<keyword evidence="3" id="KW-1185">Reference proteome</keyword>
<organism evidence="2 3">
    <name type="scientific">Gymnopus androsaceus JB14</name>
    <dbReference type="NCBI Taxonomy" id="1447944"/>
    <lineage>
        <taxon>Eukaryota</taxon>
        <taxon>Fungi</taxon>
        <taxon>Dikarya</taxon>
        <taxon>Basidiomycota</taxon>
        <taxon>Agaricomycotina</taxon>
        <taxon>Agaricomycetes</taxon>
        <taxon>Agaricomycetidae</taxon>
        <taxon>Agaricales</taxon>
        <taxon>Marasmiineae</taxon>
        <taxon>Omphalotaceae</taxon>
        <taxon>Gymnopus</taxon>
    </lineage>
</organism>
<evidence type="ECO:0000313" key="2">
    <source>
        <dbReference type="EMBL" id="KAE9406032.1"/>
    </source>
</evidence>
<reference evidence="2" key="1">
    <citation type="journal article" date="2019" name="Environ. Microbiol.">
        <title>Fungal ecological strategies reflected in gene transcription - a case study of two litter decomposers.</title>
        <authorList>
            <person name="Barbi F."/>
            <person name="Kohler A."/>
            <person name="Barry K."/>
            <person name="Baskaran P."/>
            <person name="Daum C."/>
            <person name="Fauchery L."/>
            <person name="Ihrmark K."/>
            <person name="Kuo A."/>
            <person name="LaButti K."/>
            <person name="Lipzen A."/>
            <person name="Morin E."/>
            <person name="Grigoriev I.V."/>
            <person name="Henrissat B."/>
            <person name="Lindahl B."/>
            <person name="Martin F."/>
        </authorList>
    </citation>
    <scope>NUCLEOTIDE SEQUENCE</scope>
    <source>
        <strain evidence="2">JB14</strain>
    </source>
</reference>
<feature type="compositionally biased region" description="Acidic residues" evidence="1">
    <location>
        <begin position="678"/>
        <end position="691"/>
    </location>
</feature>
<feature type="region of interest" description="Disordered" evidence="1">
    <location>
        <begin position="1"/>
        <end position="56"/>
    </location>
</feature>
<dbReference type="OrthoDB" id="3026831at2759"/>
<dbReference type="Proteomes" id="UP000799118">
    <property type="component" value="Unassembled WGS sequence"/>
</dbReference>
<evidence type="ECO:0000313" key="3">
    <source>
        <dbReference type="Proteomes" id="UP000799118"/>
    </source>
</evidence>
<name>A0A6A4I2K0_9AGAR</name>
<feature type="region of interest" description="Disordered" evidence="1">
    <location>
        <begin position="672"/>
        <end position="691"/>
    </location>
</feature>
<evidence type="ECO:0000256" key="1">
    <source>
        <dbReference type="SAM" id="MobiDB-lite"/>
    </source>
</evidence>